<dbReference type="Gene3D" id="1.10.472.80">
    <property type="entry name" value="Ypt/Rab-GAP domain of gyp1p, domain 3"/>
    <property type="match status" value="1"/>
</dbReference>
<evidence type="ECO:0000259" key="3">
    <source>
        <dbReference type="PROSITE" id="PS50086"/>
    </source>
</evidence>
<dbReference type="Gene3D" id="1.10.8.270">
    <property type="entry name" value="putative rabgap domain of human tbc1 domain family member 14 like domains"/>
    <property type="match status" value="1"/>
</dbReference>
<dbReference type="GO" id="GO:0031267">
    <property type="term" value="F:small GTPase binding"/>
    <property type="evidence" value="ECO:0007669"/>
    <property type="project" value="TreeGrafter"/>
</dbReference>
<feature type="compositionally biased region" description="Low complexity" evidence="2">
    <location>
        <begin position="34"/>
        <end position="48"/>
    </location>
</feature>
<gene>
    <name evidence="4" type="ORF">AKO1_011005</name>
</gene>
<feature type="domain" description="Rab-GAP TBC" evidence="3">
    <location>
        <begin position="145"/>
        <end position="338"/>
    </location>
</feature>
<dbReference type="AlphaFoldDB" id="A0AAW2YTP2"/>
<dbReference type="Proteomes" id="UP001431209">
    <property type="component" value="Unassembled WGS sequence"/>
</dbReference>
<protein>
    <recommendedName>
        <fullName evidence="3">Rab-GAP TBC domain-containing protein</fullName>
    </recommendedName>
</protein>
<evidence type="ECO:0000256" key="1">
    <source>
        <dbReference type="SAM" id="Coils"/>
    </source>
</evidence>
<feature type="region of interest" description="Disordered" evidence="2">
    <location>
        <begin position="1"/>
        <end position="49"/>
    </location>
</feature>
<dbReference type="FunFam" id="1.10.8.270:FF:000016">
    <property type="entry name" value="TBC1 domain family member 2A"/>
    <property type="match status" value="1"/>
</dbReference>
<dbReference type="InterPro" id="IPR000195">
    <property type="entry name" value="Rab-GAP-TBC_dom"/>
</dbReference>
<dbReference type="PANTHER" id="PTHR47219:SF20">
    <property type="entry name" value="TBC1 DOMAIN FAMILY MEMBER 2B"/>
    <property type="match status" value="1"/>
</dbReference>
<evidence type="ECO:0000313" key="4">
    <source>
        <dbReference type="EMBL" id="KAL0480459.1"/>
    </source>
</evidence>
<evidence type="ECO:0000256" key="2">
    <source>
        <dbReference type="SAM" id="MobiDB-lite"/>
    </source>
</evidence>
<evidence type="ECO:0000313" key="5">
    <source>
        <dbReference type="Proteomes" id="UP001431209"/>
    </source>
</evidence>
<organism evidence="4 5">
    <name type="scientific">Acrasis kona</name>
    <dbReference type="NCBI Taxonomy" id="1008807"/>
    <lineage>
        <taxon>Eukaryota</taxon>
        <taxon>Discoba</taxon>
        <taxon>Heterolobosea</taxon>
        <taxon>Tetramitia</taxon>
        <taxon>Eutetramitia</taxon>
        <taxon>Acrasidae</taxon>
        <taxon>Acrasis</taxon>
    </lineage>
</organism>
<sequence length="435" mass="50932">MSNRGDKPSDFDAFERLPERKEPTIGLRSSVKNISISSPTSPIGSPASPISPPIGVVRVYSNSESIDSLNQRMLQGNDKRFVEWPKLGFPDPEDPDLRRLEYAWKSKQGDKLELEAEKVWQEFLLNSNKVNNRQKQCQQLIRKHGIPSKYRPRVWMEIRGVDKKMKENEGYYDSILDVHKNTPCVSAEQIQLDLHRTFPQHPLFFENPVPTSGRSQMQRILTAYSWRNPHVSYCQSLNYIVGILLLHYSEEQSFWMLVSILEELLPANFYNPQLKGVRVDSRVLDEMLKDRLPKLHQHFFNCHIEVQTFCTGWFMRLFVDIFPLETTMRIWDLLFSEGSKVLFRTILAFLKISENDLLGCSHMGEMLHYLNAAPIRQYDYNILVKTCFSFYSLKRKNLEDARDRCTKIVEAEIRELQIRRDAARQRMMSMNMTIA</sequence>
<dbReference type="InterPro" id="IPR035969">
    <property type="entry name" value="Rab-GAP_TBC_sf"/>
</dbReference>
<feature type="compositionally biased region" description="Basic and acidic residues" evidence="2">
    <location>
        <begin position="1"/>
        <end position="23"/>
    </location>
</feature>
<dbReference type="PROSITE" id="PS50086">
    <property type="entry name" value="TBC_RABGAP"/>
    <property type="match status" value="1"/>
</dbReference>
<comment type="caution">
    <text evidence="4">The sequence shown here is derived from an EMBL/GenBank/DDBJ whole genome shotgun (WGS) entry which is preliminary data.</text>
</comment>
<dbReference type="PANTHER" id="PTHR47219">
    <property type="entry name" value="RAB GTPASE-ACTIVATING PROTEIN 1-LIKE"/>
    <property type="match status" value="1"/>
</dbReference>
<keyword evidence="1" id="KW-0175">Coiled coil</keyword>
<feature type="coiled-coil region" evidence="1">
    <location>
        <begin position="406"/>
        <end position="433"/>
    </location>
</feature>
<dbReference type="SMART" id="SM00164">
    <property type="entry name" value="TBC"/>
    <property type="match status" value="1"/>
</dbReference>
<reference evidence="4 5" key="1">
    <citation type="submission" date="2024-03" db="EMBL/GenBank/DDBJ databases">
        <title>The Acrasis kona genome and developmental transcriptomes reveal deep origins of eukaryotic multicellular pathways.</title>
        <authorList>
            <person name="Sheikh S."/>
            <person name="Fu C.-J."/>
            <person name="Brown M.W."/>
            <person name="Baldauf S.L."/>
        </authorList>
    </citation>
    <scope>NUCLEOTIDE SEQUENCE [LARGE SCALE GENOMIC DNA]</scope>
    <source>
        <strain evidence="4 5">ATCC MYA-3509</strain>
    </source>
</reference>
<name>A0AAW2YTP2_9EUKA</name>
<dbReference type="InterPro" id="IPR050302">
    <property type="entry name" value="Rab_GAP_TBC_domain"/>
</dbReference>
<keyword evidence="5" id="KW-1185">Reference proteome</keyword>
<proteinExistence type="predicted"/>
<dbReference type="SUPFAM" id="SSF47923">
    <property type="entry name" value="Ypt/Rab-GAP domain of gyp1p"/>
    <property type="match status" value="2"/>
</dbReference>
<dbReference type="GO" id="GO:0005096">
    <property type="term" value="F:GTPase activator activity"/>
    <property type="evidence" value="ECO:0007669"/>
    <property type="project" value="TreeGrafter"/>
</dbReference>
<dbReference type="Pfam" id="PF00566">
    <property type="entry name" value="RabGAP-TBC"/>
    <property type="match status" value="1"/>
</dbReference>
<accession>A0AAW2YTP2</accession>
<dbReference type="EMBL" id="JAOPGA020000657">
    <property type="protein sequence ID" value="KAL0480459.1"/>
    <property type="molecule type" value="Genomic_DNA"/>
</dbReference>